<protein>
    <recommendedName>
        <fullName evidence="12">Ig-like domain-containing protein</fullName>
    </recommendedName>
</protein>
<proteinExistence type="predicted"/>
<dbReference type="GO" id="GO:0009897">
    <property type="term" value="C:external side of plasma membrane"/>
    <property type="evidence" value="ECO:0007669"/>
    <property type="project" value="TreeGrafter"/>
</dbReference>
<organism evidence="13 14">
    <name type="scientific">Silurus meridionalis</name>
    <name type="common">Southern catfish</name>
    <name type="synonym">Silurus soldatovi meridionalis</name>
    <dbReference type="NCBI Taxonomy" id="175797"/>
    <lineage>
        <taxon>Eukaryota</taxon>
        <taxon>Metazoa</taxon>
        <taxon>Chordata</taxon>
        <taxon>Craniata</taxon>
        <taxon>Vertebrata</taxon>
        <taxon>Euteleostomi</taxon>
        <taxon>Actinopterygii</taxon>
        <taxon>Neopterygii</taxon>
        <taxon>Teleostei</taxon>
        <taxon>Ostariophysi</taxon>
        <taxon>Siluriformes</taxon>
        <taxon>Siluridae</taxon>
        <taxon>Silurus</taxon>
    </lineage>
</organism>
<dbReference type="InterPro" id="IPR051713">
    <property type="entry name" value="T-cell_Activation_Regulation"/>
</dbReference>
<evidence type="ECO:0000256" key="4">
    <source>
        <dbReference type="ARBA" id="ARBA00022729"/>
    </source>
</evidence>
<dbReference type="GO" id="GO:0042102">
    <property type="term" value="P:positive regulation of T cell proliferation"/>
    <property type="evidence" value="ECO:0007669"/>
    <property type="project" value="TreeGrafter"/>
</dbReference>
<dbReference type="AlphaFoldDB" id="A0A8T0B7S0"/>
<dbReference type="SMART" id="SM00409">
    <property type="entry name" value="IG"/>
    <property type="match status" value="1"/>
</dbReference>
<dbReference type="InterPro" id="IPR036179">
    <property type="entry name" value="Ig-like_dom_sf"/>
</dbReference>
<dbReference type="GO" id="GO:0006955">
    <property type="term" value="P:immune response"/>
    <property type="evidence" value="ECO:0007669"/>
    <property type="project" value="TreeGrafter"/>
</dbReference>
<evidence type="ECO:0000256" key="2">
    <source>
        <dbReference type="ARBA" id="ARBA00022475"/>
    </source>
</evidence>
<evidence type="ECO:0000313" key="14">
    <source>
        <dbReference type="Proteomes" id="UP000606274"/>
    </source>
</evidence>
<keyword evidence="6" id="KW-0472">Membrane</keyword>
<dbReference type="PANTHER" id="PTHR25466">
    <property type="entry name" value="T-LYMPHOCYTE ACTIVATION ANTIGEN"/>
    <property type="match status" value="1"/>
</dbReference>
<keyword evidence="7" id="KW-1015">Disulfide bond</keyword>
<keyword evidence="4 11" id="KW-0732">Signal</keyword>
<dbReference type="Proteomes" id="UP000606274">
    <property type="component" value="Unassembled WGS sequence"/>
</dbReference>
<keyword evidence="2" id="KW-1003">Cell membrane</keyword>
<dbReference type="GO" id="GO:0007166">
    <property type="term" value="P:cell surface receptor signaling pathway"/>
    <property type="evidence" value="ECO:0007669"/>
    <property type="project" value="TreeGrafter"/>
</dbReference>
<feature type="signal peptide" evidence="11">
    <location>
        <begin position="1"/>
        <end position="19"/>
    </location>
</feature>
<dbReference type="GO" id="GO:0042130">
    <property type="term" value="P:negative regulation of T cell proliferation"/>
    <property type="evidence" value="ECO:0007669"/>
    <property type="project" value="TreeGrafter"/>
</dbReference>
<evidence type="ECO:0000256" key="8">
    <source>
        <dbReference type="ARBA" id="ARBA00023170"/>
    </source>
</evidence>
<keyword evidence="3" id="KW-0812">Transmembrane</keyword>
<keyword evidence="10" id="KW-0393">Immunoglobulin domain</keyword>
<accession>A0A8T0B7S0</accession>
<evidence type="ECO:0000256" key="9">
    <source>
        <dbReference type="ARBA" id="ARBA00023180"/>
    </source>
</evidence>
<evidence type="ECO:0000256" key="6">
    <source>
        <dbReference type="ARBA" id="ARBA00023136"/>
    </source>
</evidence>
<dbReference type="SUPFAM" id="SSF48726">
    <property type="entry name" value="Immunoglobulin"/>
    <property type="match status" value="1"/>
</dbReference>
<dbReference type="InterPro" id="IPR003599">
    <property type="entry name" value="Ig_sub"/>
</dbReference>
<dbReference type="EMBL" id="JABFDY010000010">
    <property type="protein sequence ID" value="KAF7702609.1"/>
    <property type="molecule type" value="Genomic_DNA"/>
</dbReference>
<dbReference type="InterPro" id="IPR007110">
    <property type="entry name" value="Ig-like_dom"/>
</dbReference>
<keyword evidence="8" id="KW-0675">Receptor</keyword>
<evidence type="ECO:0000256" key="5">
    <source>
        <dbReference type="ARBA" id="ARBA00022989"/>
    </source>
</evidence>
<dbReference type="PROSITE" id="PS50835">
    <property type="entry name" value="IG_LIKE"/>
    <property type="match status" value="1"/>
</dbReference>
<sequence>MDITTFFLYICVFIIAVDSPPTDPLIVAVGDTAIIPCKLSDVSSQRPYIKWHVGSQTVFEGDTETSTTSKSYEGRADVPRESLRNGNCSLVLKNVQLSDKDEYKCYVVTAIYERKLISRVNLSVKEKSDERKYDPSTSSGEASKINMPVIIAIPILCCAFYTSHIFHMVQMSV</sequence>
<dbReference type="GO" id="GO:0031295">
    <property type="term" value="P:T cell costimulation"/>
    <property type="evidence" value="ECO:0007669"/>
    <property type="project" value="TreeGrafter"/>
</dbReference>
<dbReference type="Gene3D" id="2.60.40.10">
    <property type="entry name" value="Immunoglobulins"/>
    <property type="match status" value="1"/>
</dbReference>
<evidence type="ECO:0000313" key="13">
    <source>
        <dbReference type="EMBL" id="KAF7702609.1"/>
    </source>
</evidence>
<keyword evidence="9" id="KW-0325">Glycoprotein</keyword>
<evidence type="ECO:0000256" key="11">
    <source>
        <dbReference type="SAM" id="SignalP"/>
    </source>
</evidence>
<evidence type="ECO:0000256" key="1">
    <source>
        <dbReference type="ARBA" id="ARBA00004251"/>
    </source>
</evidence>
<gene>
    <name evidence="13" type="ORF">HF521_001892</name>
</gene>
<name>A0A8T0B7S0_SILME</name>
<reference evidence="13" key="1">
    <citation type="submission" date="2020-08" db="EMBL/GenBank/DDBJ databases">
        <title>Chromosome-level assembly of Southern catfish (Silurus meridionalis) provides insights into visual adaptation to the nocturnal and benthic lifestyles.</title>
        <authorList>
            <person name="Zhang Y."/>
            <person name="Wang D."/>
            <person name="Peng Z."/>
        </authorList>
    </citation>
    <scope>NUCLEOTIDE SEQUENCE</scope>
    <source>
        <strain evidence="13">SWU-2019-XX</strain>
        <tissue evidence="13">Muscle</tissue>
    </source>
</reference>
<feature type="chain" id="PRO_5035850760" description="Ig-like domain-containing protein" evidence="11">
    <location>
        <begin position="20"/>
        <end position="173"/>
    </location>
</feature>
<evidence type="ECO:0000256" key="3">
    <source>
        <dbReference type="ARBA" id="ARBA00022692"/>
    </source>
</evidence>
<dbReference type="InterPro" id="IPR013106">
    <property type="entry name" value="Ig_V-set"/>
</dbReference>
<dbReference type="InterPro" id="IPR013783">
    <property type="entry name" value="Ig-like_fold"/>
</dbReference>
<evidence type="ECO:0000256" key="10">
    <source>
        <dbReference type="ARBA" id="ARBA00023319"/>
    </source>
</evidence>
<dbReference type="PANTHER" id="PTHR25466:SF11">
    <property type="entry name" value="GALECTIN 17-RELATED"/>
    <property type="match status" value="1"/>
</dbReference>
<dbReference type="GO" id="GO:0071222">
    <property type="term" value="P:cellular response to lipopolysaccharide"/>
    <property type="evidence" value="ECO:0007669"/>
    <property type="project" value="TreeGrafter"/>
</dbReference>
<dbReference type="Pfam" id="PF07686">
    <property type="entry name" value="V-set"/>
    <property type="match status" value="1"/>
</dbReference>
<comment type="caution">
    <text evidence="13">The sequence shown here is derived from an EMBL/GenBank/DDBJ whole genome shotgun (WGS) entry which is preliminary data.</text>
</comment>
<keyword evidence="14" id="KW-1185">Reference proteome</keyword>
<comment type="subcellular location">
    <subcellularLocation>
        <location evidence="1">Cell membrane</location>
        <topology evidence="1">Single-pass type I membrane protein</topology>
    </subcellularLocation>
</comment>
<evidence type="ECO:0000256" key="7">
    <source>
        <dbReference type="ARBA" id="ARBA00023157"/>
    </source>
</evidence>
<feature type="domain" description="Ig-like" evidence="12">
    <location>
        <begin position="20"/>
        <end position="118"/>
    </location>
</feature>
<evidence type="ECO:0000259" key="12">
    <source>
        <dbReference type="PROSITE" id="PS50835"/>
    </source>
</evidence>
<keyword evidence="5" id="KW-1133">Transmembrane helix</keyword>